<reference evidence="2 3" key="1">
    <citation type="submission" date="2020-07" db="EMBL/GenBank/DDBJ databases">
        <title>Sequencing the genomes of 1000 actinobacteria strains.</title>
        <authorList>
            <person name="Klenk H.-P."/>
        </authorList>
    </citation>
    <scope>NUCLEOTIDE SEQUENCE [LARGE SCALE GENOMIC DNA]</scope>
    <source>
        <strain evidence="2 3">DSM 45772</strain>
    </source>
</reference>
<organism evidence="2 3">
    <name type="scientific">Actinomycetospora corticicola</name>
    <dbReference type="NCBI Taxonomy" id="663602"/>
    <lineage>
        <taxon>Bacteria</taxon>
        <taxon>Bacillati</taxon>
        <taxon>Actinomycetota</taxon>
        <taxon>Actinomycetes</taxon>
        <taxon>Pseudonocardiales</taxon>
        <taxon>Pseudonocardiaceae</taxon>
        <taxon>Actinomycetospora</taxon>
    </lineage>
</organism>
<evidence type="ECO:0000313" key="2">
    <source>
        <dbReference type="EMBL" id="NYD39858.1"/>
    </source>
</evidence>
<comment type="caution">
    <text evidence="2">The sequence shown here is derived from an EMBL/GenBank/DDBJ whole genome shotgun (WGS) entry which is preliminary data.</text>
</comment>
<feature type="compositionally biased region" description="Basic and acidic residues" evidence="1">
    <location>
        <begin position="254"/>
        <end position="282"/>
    </location>
</feature>
<evidence type="ECO:0000256" key="1">
    <source>
        <dbReference type="SAM" id="MobiDB-lite"/>
    </source>
</evidence>
<feature type="region of interest" description="Disordered" evidence="1">
    <location>
        <begin position="128"/>
        <end position="154"/>
    </location>
</feature>
<dbReference type="AlphaFoldDB" id="A0A7Y9E290"/>
<dbReference type="RefSeq" id="WP_179797122.1">
    <property type="nucleotide sequence ID" value="NZ_BAABHP010000002.1"/>
</dbReference>
<protein>
    <submittedName>
        <fullName evidence="2">Uncharacterized protein</fullName>
    </submittedName>
</protein>
<keyword evidence="3" id="KW-1185">Reference proteome</keyword>
<sequence>MNLAEAFATWQAWNERNVLEQALRRAEAVGRNEDTQQLRDSLADDADAPSALEALAAQHELAERLGRWRWHTITVAREQGATWRDVAAVTGSDPVAAQQAYRDRVAQAQRAAAELDIPFRDAERYRAAGREDTDLRADSRAATSEENPAMTYPDDLRVEHISGPDQLDDGPVVGEIALPGGLPLDEDDDDQRWEEAFEIADRDGYVVFDPTAPGGFRPLTADERNELTAAAEPTRSPEGQPDHAAYWNSPEGQARVRDWAVETEAPEKALEAGPRDDPDELEQRLDDLRVRLSGYTWREGIDRDEALVDRREQLGRWYADDQAEQDTDTELDDDASQDALPSGWQIECGPDVGKSS</sequence>
<feature type="region of interest" description="Disordered" evidence="1">
    <location>
        <begin position="317"/>
        <end position="356"/>
    </location>
</feature>
<proteinExistence type="predicted"/>
<evidence type="ECO:0000313" key="3">
    <source>
        <dbReference type="Proteomes" id="UP000535890"/>
    </source>
</evidence>
<accession>A0A7Y9E290</accession>
<name>A0A7Y9E290_9PSEU</name>
<feature type="compositionally biased region" description="Basic and acidic residues" evidence="1">
    <location>
        <begin position="128"/>
        <end position="139"/>
    </location>
</feature>
<dbReference type="EMBL" id="JACCBN010000001">
    <property type="protein sequence ID" value="NYD39858.1"/>
    <property type="molecule type" value="Genomic_DNA"/>
</dbReference>
<feature type="region of interest" description="Disordered" evidence="1">
    <location>
        <begin position="227"/>
        <end position="282"/>
    </location>
</feature>
<dbReference type="Proteomes" id="UP000535890">
    <property type="component" value="Unassembled WGS sequence"/>
</dbReference>
<feature type="compositionally biased region" description="Acidic residues" evidence="1">
    <location>
        <begin position="321"/>
        <end position="336"/>
    </location>
</feature>
<gene>
    <name evidence="2" type="ORF">BJ983_005960</name>
</gene>